<comment type="subcellular location">
    <subcellularLocation>
        <location evidence="1">Membrane</location>
        <topology evidence="1">Single-pass membrane protein</topology>
    </subcellularLocation>
</comment>
<dbReference type="Proteomes" id="UP000826271">
    <property type="component" value="Unassembled WGS sequence"/>
</dbReference>
<dbReference type="GO" id="GO:0016020">
    <property type="term" value="C:membrane"/>
    <property type="evidence" value="ECO:0007669"/>
    <property type="project" value="UniProtKB-SubCell"/>
</dbReference>
<dbReference type="InterPro" id="IPR001245">
    <property type="entry name" value="Ser-Thr/Tyr_kinase_cat_dom"/>
</dbReference>
<dbReference type="AlphaFoldDB" id="A0AAV6X642"/>
<proteinExistence type="predicted"/>
<dbReference type="PANTHER" id="PTHR27008">
    <property type="entry name" value="OS04G0122200 PROTEIN"/>
    <property type="match status" value="1"/>
</dbReference>
<keyword evidence="2" id="KW-0597">Phosphoprotein</keyword>
<accession>A0AAV6X642</accession>
<dbReference type="Pfam" id="PF07714">
    <property type="entry name" value="PK_Tyr_Ser-Thr"/>
    <property type="match status" value="1"/>
</dbReference>
<keyword evidence="3" id="KW-0433">Leucine-rich repeat</keyword>
<dbReference type="InterPro" id="IPR051809">
    <property type="entry name" value="Plant_receptor-like_S/T_kinase"/>
</dbReference>
<dbReference type="InterPro" id="IPR011009">
    <property type="entry name" value="Kinase-like_dom_sf"/>
</dbReference>
<evidence type="ECO:0000313" key="12">
    <source>
        <dbReference type="Proteomes" id="UP000826271"/>
    </source>
</evidence>
<dbReference type="Pfam" id="PF00560">
    <property type="entry name" value="LRR_1"/>
    <property type="match status" value="3"/>
</dbReference>
<evidence type="ECO:0000256" key="9">
    <source>
        <dbReference type="SAM" id="Phobius"/>
    </source>
</evidence>
<dbReference type="PROSITE" id="PS50011">
    <property type="entry name" value="PROTEIN_KINASE_DOM"/>
    <property type="match status" value="1"/>
</dbReference>
<evidence type="ECO:0000256" key="7">
    <source>
        <dbReference type="ARBA" id="ARBA00022989"/>
    </source>
</evidence>
<name>A0AAV6X642_9LAMI</name>
<dbReference type="PROSITE" id="PS51450">
    <property type="entry name" value="LRR"/>
    <property type="match status" value="1"/>
</dbReference>
<dbReference type="Gene3D" id="1.10.510.10">
    <property type="entry name" value="Transferase(Phosphotransferase) domain 1"/>
    <property type="match status" value="1"/>
</dbReference>
<evidence type="ECO:0000256" key="1">
    <source>
        <dbReference type="ARBA" id="ARBA00004167"/>
    </source>
</evidence>
<dbReference type="InterPro" id="IPR001611">
    <property type="entry name" value="Leu-rich_rpt"/>
</dbReference>
<keyword evidence="4 9" id="KW-0812">Transmembrane</keyword>
<gene>
    <name evidence="11" type="ORF">BUALT_Bualt10G0098400</name>
</gene>
<keyword evidence="8 9" id="KW-0472">Membrane</keyword>
<evidence type="ECO:0000259" key="10">
    <source>
        <dbReference type="PROSITE" id="PS50011"/>
    </source>
</evidence>
<dbReference type="GO" id="GO:0004672">
    <property type="term" value="F:protein kinase activity"/>
    <property type="evidence" value="ECO:0007669"/>
    <property type="project" value="InterPro"/>
</dbReference>
<sequence length="451" mass="50347">MESLSGSLPSTISMGISLLNLEEFYLGSNRLSGEIPSYINNASKLTLLQMQNNSFGGYVPNFGDTPSSIGNPQSIEFLSLAHNKFEGSIPESLKDIINLRLLDLSNNNLSGVIPKSLKSLRYLEYFNVYCNKLEGEIPTEGPFVNFKAQSFIQNSTLCGATRFHVPLCARTHKISRPKNVSTLLVNYHVIISTIILVVIIIVLIRRRRRRKHNKVPPPTNISLGIGWRRISYQELVHGTSAFSEANVLGRRRFGSIFRGILSDGLNVAIKVFNLQLEGASKSFDIESEILSTVRHRNLIRIIGCCCNTEFKALILAYMPNGSLEKWLYSESYCLDILQRVKIAVDDIVLGLEYIHYGHTFPVVHCDMMSSNILLDEDMTAHVVDFGLSKLFDDGEVVIQTNTLATIGYTAPEYGSEGKVSTNGDVYSYGILLLEMFTMKKPTNDMFSGEMS</sequence>
<evidence type="ECO:0000256" key="2">
    <source>
        <dbReference type="ARBA" id="ARBA00022553"/>
    </source>
</evidence>
<dbReference type="InterPro" id="IPR000719">
    <property type="entry name" value="Prot_kinase_dom"/>
</dbReference>
<dbReference type="SUPFAM" id="SSF56112">
    <property type="entry name" value="Protein kinase-like (PK-like)"/>
    <property type="match status" value="1"/>
</dbReference>
<keyword evidence="12" id="KW-1185">Reference proteome</keyword>
<feature type="domain" description="Protein kinase" evidence="10">
    <location>
        <begin position="242"/>
        <end position="451"/>
    </location>
</feature>
<dbReference type="InterPro" id="IPR032675">
    <property type="entry name" value="LRR_dom_sf"/>
</dbReference>
<evidence type="ECO:0000256" key="5">
    <source>
        <dbReference type="ARBA" id="ARBA00022729"/>
    </source>
</evidence>
<dbReference type="Gene3D" id="3.80.10.10">
    <property type="entry name" value="Ribonuclease Inhibitor"/>
    <property type="match status" value="1"/>
</dbReference>
<dbReference type="GO" id="GO:0005524">
    <property type="term" value="F:ATP binding"/>
    <property type="evidence" value="ECO:0007669"/>
    <property type="project" value="InterPro"/>
</dbReference>
<feature type="transmembrane region" description="Helical" evidence="9">
    <location>
        <begin position="184"/>
        <end position="204"/>
    </location>
</feature>
<comment type="caution">
    <text evidence="11">The sequence shown here is derived from an EMBL/GenBank/DDBJ whole genome shotgun (WGS) entry which is preliminary data.</text>
</comment>
<reference evidence="11" key="1">
    <citation type="submission" date="2019-10" db="EMBL/GenBank/DDBJ databases">
        <authorList>
            <person name="Zhang R."/>
            <person name="Pan Y."/>
            <person name="Wang J."/>
            <person name="Ma R."/>
            <person name="Yu S."/>
        </authorList>
    </citation>
    <scope>NUCLEOTIDE SEQUENCE</scope>
    <source>
        <strain evidence="11">LA-IB0</strain>
        <tissue evidence="11">Leaf</tissue>
    </source>
</reference>
<dbReference type="SUPFAM" id="SSF52058">
    <property type="entry name" value="L domain-like"/>
    <property type="match status" value="1"/>
</dbReference>
<dbReference type="FunFam" id="3.80.10.10:FF:000722">
    <property type="entry name" value="Leucine-rich repeat receptor-like protein kinase"/>
    <property type="match status" value="1"/>
</dbReference>
<evidence type="ECO:0000256" key="4">
    <source>
        <dbReference type="ARBA" id="ARBA00022692"/>
    </source>
</evidence>
<protein>
    <recommendedName>
        <fullName evidence="10">Protein kinase domain-containing protein</fullName>
    </recommendedName>
</protein>
<keyword evidence="7 9" id="KW-1133">Transmembrane helix</keyword>
<evidence type="ECO:0000313" key="11">
    <source>
        <dbReference type="EMBL" id="KAG8375422.1"/>
    </source>
</evidence>
<evidence type="ECO:0000256" key="8">
    <source>
        <dbReference type="ARBA" id="ARBA00023136"/>
    </source>
</evidence>
<dbReference type="EMBL" id="WHWC01000010">
    <property type="protein sequence ID" value="KAG8375422.1"/>
    <property type="molecule type" value="Genomic_DNA"/>
</dbReference>
<organism evidence="11 12">
    <name type="scientific">Buddleja alternifolia</name>
    <dbReference type="NCBI Taxonomy" id="168488"/>
    <lineage>
        <taxon>Eukaryota</taxon>
        <taxon>Viridiplantae</taxon>
        <taxon>Streptophyta</taxon>
        <taxon>Embryophyta</taxon>
        <taxon>Tracheophyta</taxon>
        <taxon>Spermatophyta</taxon>
        <taxon>Magnoliopsida</taxon>
        <taxon>eudicotyledons</taxon>
        <taxon>Gunneridae</taxon>
        <taxon>Pentapetalae</taxon>
        <taxon>asterids</taxon>
        <taxon>lamiids</taxon>
        <taxon>Lamiales</taxon>
        <taxon>Scrophulariaceae</taxon>
        <taxon>Buddlejeae</taxon>
        <taxon>Buddleja</taxon>
    </lineage>
</organism>
<dbReference type="Gene3D" id="3.30.200.20">
    <property type="entry name" value="Phosphorylase Kinase, domain 1"/>
    <property type="match status" value="1"/>
</dbReference>
<keyword evidence="5" id="KW-0732">Signal</keyword>
<dbReference type="PANTHER" id="PTHR27008:SF585">
    <property type="entry name" value="PROTEIN KINASE DOMAIN-CONTAINING PROTEIN"/>
    <property type="match status" value="1"/>
</dbReference>
<evidence type="ECO:0000256" key="6">
    <source>
        <dbReference type="ARBA" id="ARBA00022737"/>
    </source>
</evidence>
<keyword evidence="6" id="KW-0677">Repeat</keyword>
<evidence type="ECO:0000256" key="3">
    <source>
        <dbReference type="ARBA" id="ARBA00022614"/>
    </source>
</evidence>